<dbReference type="InterPro" id="IPR045032">
    <property type="entry name" value="PEL"/>
</dbReference>
<protein>
    <recommendedName>
        <fullName evidence="7">Pectate lyase N-terminal domain-containing protein</fullName>
    </recommendedName>
</protein>
<dbReference type="PANTHER" id="PTHR31683:SF69">
    <property type="entry name" value="PECTATE LYASE 7-RELATED"/>
    <property type="match status" value="1"/>
</dbReference>
<dbReference type="InterPro" id="IPR018082">
    <property type="entry name" value="AmbAllergen"/>
</dbReference>
<reference evidence="8" key="1">
    <citation type="journal article" date="2021" name="J. Hered.">
        <title>Genome Assembly of Salicaceae Populus deltoides (Eastern Cottonwood) I-69 Based on Nanopore Sequencing and Hi-C Technologies.</title>
        <authorList>
            <person name="Bai S."/>
            <person name="Wu H."/>
            <person name="Zhang J."/>
            <person name="Pan Z."/>
            <person name="Zhao W."/>
            <person name="Li Z."/>
            <person name="Tong C."/>
        </authorList>
    </citation>
    <scope>NUCLEOTIDE SEQUENCE</scope>
    <source>
        <tissue evidence="8">Leaf</tissue>
    </source>
</reference>
<evidence type="ECO:0000256" key="4">
    <source>
        <dbReference type="ARBA" id="ARBA00022729"/>
    </source>
</evidence>
<dbReference type="Proteomes" id="UP000807159">
    <property type="component" value="Chromosome 15"/>
</dbReference>
<evidence type="ECO:0000256" key="5">
    <source>
        <dbReference type="ARBA" id="ARBA00023180"/>
    </source>
</evidence>
<comment type="similarity">
    <text evidence="2">Belongs to the polysaccharide lyase 1 family.</text>
</comment>
<feature type="chain" id="PRO_5035937162" description="Pectate lyase N-terminal domain-containing protein" evidence="6">
    <location>
        <begin position="25"/>
        <end position="159"/>
    </location>
</feature>
<evidence type="ECO:0000256" key="3">
    <source>
        <dbReference type="ARBA" id="ARBA00022512"/>
    </source>
</evidence>
<dbReference type="Pfam" id="PF04431">
    <property type="entry name" value="Pec_lyase_N"/>
    <property type="match status" value="1"/>
</dbReference>
<evidence type="ECO:0000256" key="6">
    <source>
        <dbReference type="SAM" id="SignalP"/>
    </source>
</evidence>
<evidence type="ECO:0000256" key="2">
    <source>
        <dbReference type="ARBA" id="ARBA00010980"/>
    </source>
</evidence>
<dbReference type="AlphaFoldDB" id="A0A8T2X4Z9"/>
<comment type="caution">
    <text evidence="8">The sequence shown here is derived from an EMBL/GenBank/DDBJ whole genome shotgun (WGS) entry which is preliminary data.</text>
</comment>
<comment type="subcellular location">
    <subcellularLocation>
        <location evidence="1">Secreted</location>
        <location evidence="1">Cell wall</location>
    </subcellularLocation>
</comment>
<dbReference type="PRINTS" id="PR00807">
    <property type="entry name" value="AMBALLERGEN"/>
</dbReference>
<dbReference type="Gene3D" id="2.160.20.10">
    <property type="entry name" value="Single-stranded right-handed beta-helix, Pectin lyase-like"/>
    <property type="match status" value="1"/>
</dbReference>
<dbReference type="PANTHER" id="PTHR31683">
    <property type="entry name" value="PECTATE LYASE 18-RELATED"/>
    <property type="match status" value="1"/>
</dbReference>
<keyword evidence="9" id="KW-1185">Reference proteome</keyword>
<accession>A0A8T2X4Z9</accession>
<keyword evidence="4 6" id="KW-0732">Signal</keyword>
<evidence type="ECO:0000313" key="8">
    <source>
        <dbReference type="EMBL" id="KAH8487087.1"/>
    </source>
</evidence>
<evidence type="ECO:0000259" key="7">
    <source>
        <dbReference type="Pfam" id="PF04431"/>
    </source>
</evidence>
<keyword evidence="5" id="KW-0325">Glycoprotein</keyword>
<name>A0A8T2X4Z9_POPDE</name>
<sequence length="159" mass="17957">MGAVKNYMLLVLFALAMQTSTLKAGIANFDEYWKKRAEEAKEASREAYEPNPEKVTKHFNDEVHNQHPTIISQGNRFVAPPDPACKEVTKRDYAVESVWKSWNWRSEGDLMLNGAFFVQSGNAIKTMNKQAVISAKPGRYVSRLTRFSGALNCVRGRPC</sequence>
<keyword evidence="3" id="KW-0134">Cell wall</keyword>
<keyword evidence="3" id="KW-0964">Secreted</keyword>
<organism evidence="8 9">
    <name type="scientific">Populus deltoides</name>
    <name type="common">Eastern poplar</name>
    <name type="synonym">Eastern cottonwood</name>
    <dbReference type="NCBI Taxonomy" id="3696"/>
    <lineage>
        <taxon>Eukaryota</taxon>
        <taxon>Viridiplantae</taxon>
        <taxon>Streptophyta</taxon>
        <taxon>Embryophyta</taxon>
        <taxon>Tracheophyta</taxon>
        <taxon>Spermatophyta</taxon>
        <taxon>Magnoliopsida</taxon>
        <taxon>eudicotyledons</taxon>
        <taxon>Gunneridae</taxon>
        <taxon>Pentapetalae</taxon>
        <taxon>rosids</taxon>
        <taxon>fabids</taxon>
        <taxon>Malpighiales</taxon>
        <taxon>Salicaceae</taxon>
        <taxon>Saliceae</taxon>
        <taxon>Populus</taxon>
    </lineage>
</organism>
<proteinExistence type="inferred from homology"/>
<evidence type="ECO:0000256" key="1">
    <source>
        <dbReference type="ARBA" id="ARBA00004191"/>
    </source>
</evidence>
<dbReference type="InterPro" id="IPR007524">
    <property type="entry name" value="Pec_lyase_N"/>
</dbReference>
<feature type="signal peptide" evidence="6">
    <location>
        <begin position="1"/>
        <end position="24"/>
    </location>
</feature>
<feature type="domain" description="Pectate lyase N-terminal" evidence="7">
    <location>
        <begin position="26"/>
        <end position="66"/>
    </location>
</feature>
<dbReference type="InterPro" id="IPR012334">
    <property type="entry name" value="Pectin_lyas_fold"/>
</dbReference>
<dbReference type="InterPro" id="IPR011050">
    <property type="entry name" value="Pectin_lyase_fold/virulence"/>
</dbReference>
<evidence type="ECO:0000313" key="9">
    <source>
        <dbReference type="Proteomes" id="UP000807159"/>
    </source>
</evidence>
<gene>
    <name evidence="8" type="ORF">H0E87_025892</name>
</gene>
<dbReference type="EMBL" id="JACEGQ020000015">
    <property type="protein sequence ID" value="KAH8487087.1"/>
    <property type="molecule type" value="Genomic_DNA"/>
</dbReference>
<dbReference type="SUPFAM" id="SSF51126">
    <property type="entry name" value="Pectin lyase-like"/>
    <property type="match status" value="1"/>
</dbReference>
<dbReference type="GO" id="GO:0030570">
    <property type="term" value="F:pectate lyase activity"/>
    <property type="evidence" value="ECO:0007669"/>
    <property type="project" value="InterPro"/>
</dbReference>